<evidence type="ECO:0000313" key="3">
    <source>
        <dbReference type="Proteomes" id="UP000654075"/>
    </source>
</evidence>
<accession>A0A813DFF7</accession>
<feature type="non-terminal residue" evidence="2">
    <location>
        <position position="1"/>
    </location>
</feature>
<dbReference type="EMBL" id="CAJNNV010001668">
    <property type="protein sequence ID" value="CAE8585547.1"/>
    <property type="molecule type" value="Genomic_DNA"/>
</dbReference>
<feature type="compositionally biased region" description="Acidic residues" evidence="1">
    <location>
        <begin position="29"/>
        <end position="41"/>
    </location>
</feature>
<organism evidence="2 3">
    <name type="scientific">Polarella glacialis</name>
    <name type="common">Dinoflagellate</name>
    <dbReference type="NCBI Taxonomy" id="89957"/>
    <lineage>
        <taxon>Eukaryota</taxon>
        <taxon>Sar</taxon>
        <taxon>Alveolata</taxon>
        <taxon>Dinophyceae</taxon>
        <taxon>Suessiales</taxon>
        <taxon>Suessiaceae</taxon>
        <taxon>Polarella</taxon>
    </lineage>
</organism>
<reference evidence="2" key="1">
    <citation type="submission" date="2021-02" db="EMBL/GenBank/DDBJ databases">
        <authorList>
            <person name="Dougan E. K."/>
            <person name="Rhodes N."/>
            <person name="Thang M."/>
            <person name="Chan C."/>
        </authorList>
    </citation>
    <scope>NUCLEOTIDE SEQUENCE</scope>
</reference>
<feature type="compositionally biased region" description="Low complexity" evidence="1">
    <location>
        <begin position="237"/>
        <end position="251"/>
    </location>
</feature>
<feature type="compositionally biased region" description="Low complexity" evidence="1">
    <location>
        <begin position="74"/>
        <end position="106"/>
    </location>
</feature>
<evidence type="ECO:0000313" key="2">
    <source>
        <dbReference type="EMBL" id="CAE8585547.1"/>
    </source>
</evidence>
<evidence type="ECO:0000256" key="1">
    <source>
        <dbReference type="SAM" id="MobiDB-lite"/>
    </source>
</evidence>
<comment type="caution">
    <text evidence="2">The sequence shown here is derived from an EMBL/GenBank/DDBJ whole genome shotgun (WGS) entry which is preliminary data.</text>
</comment>
<proteinExistence type="predicted"/>
<feature type="compositionally biased region" description="Low complexity" evidence="1">
    <location>
        <begin position="276"/>
        <end position="295"/>
    </location>
</feature>
<feature type="region of interest" description="Disordered" evidence="1">
    <location>
        <begin position="229"/>
        <end position="349"/>
    </location>
</feature>
<sequence>AKTPCYEVSEEEFERLLAAGALDGGGAVEDGEEVGEFYEISEEEFDRLYQAGQVSPAQEDAPRSASHSSEQQQRPASNNNSSNNSSAPRPASNSSSSVRGFVSGARRLQPSVVDKEAAGSRRPMPPPAPGNPKPPPSTAPAASIRCPDLATRRRRRPQTVDLGQEIKGKVASGGGLFFPPTDGAFFAGEGECSFWSEVPDRPLAAKLLLSPSAAGSPLQSARLLRGLKASGAASLQSSMPESEASSSSSAPWQGEEGHPSFARRRPMGVPRTQPGRTLPRLSQRSSQQSSVTSPSFVKSNLVAVKRGLEGDDDDILEKEREWSDGRGDSRRSPRMLTPLTSCLTHSFES</sequence>
<dbReference type="Proteomes" id="UP000654075">
    <property type="component" value="Unassembled WGS sequence"/>
</dbReference>
<feature type="region of interest" description="Disordered" evidence="1">
    <location>
        <begin position="22"/>
        <end position="41"/>
    </location>
</feature>
<keyword evidence="3" id="KW-1185">Reference proteome</keyword>
<feature type="region of interest" description="Disordered" evidence="1">
    <location>
        <begin position="48"/>
        <end position="174"/>
    </location>
</feature>
<feature type="compositionally biased region" description="Polar residues" evidence="1">
    <location>
        <begin position="338"/>
        <end position="349"/>
    </location>
</feature>
<name>A0A813DFF7_POLGL</name>
<feature type="compositionally biased region" description="Pro residues" evidence="1">
    <location>
        <begin position="123"/>
        <end position="138"/>
    </location>
</feature>
<gene>
    <name evidence="2" type="ORF">PGLA1383_LOCUS4453</name>
</gene>
<protein>
    <submittedName>
        <fullName evidence="2">Uncharacterized protein</fullName>
    </submittedName>
</protein>
<dbReference type="AlphaFoldDB" id="A0A813DFF7"/>
<feature type="compositionally biased region" description="Basic and acidic residues" evidence="1">
    <location>
        <begin position="317"/>
        <end position="331"/>
    </location>
</feature>